<dbReference type="Proteomes" id="UP000010798">
    <property type="component" value="Chromosome"/>
</dbReference>
<dbReference type="PANTHER" id="PTHR43737:SF1">
    <property type="entry name" value="DUF1501 DOMAIN-CONTAINING PROTEIN"/>
    <property type="match status" value="1"/>
</dbReference>
<proteinExistence type="predicted"/>
<dbReference type="PROSITE" id="PS51318">
    <property type="entry name" value="TAT"/>
    <property type="match status" value="1"/>
</dbReference>
<dbReference type="PANTHER" id="PTHR43737">
    <property type="entry name" value="BLL7424 PROTEIN"/>
    <property type="match status" value="1"/>
</dbReference>
<dbReference type="InterPro" id="IPR010869">
    <property type="entry name" value="DUF1501"/>
</dbReference>
<reference evidence="1 2" key="1">
    <citation type="submission" date="2012-02" db="EMBL/GenBank/DDBJ databases">
        <title>Complete sequence of chromosome of Singulisphaera acidiphila DSM 18658.</title>
        <authorList>
            <consortium name="US DOE Joint Genome Institute (JGI-PGF)"/>
            <person name="Lucas S."/>
            <person name="Copeland A."/>
            <person name="Lapidus A."/>
            <person name="Glavina del Rio T."/>
            <person name="Dalin E."/>
            <person name="Tice H."/>
            <person name="Bruce D."/>
            <person name="Goodwin L."/>
            <person name="Pitluck S."/>
            <person name="Peters L."/>
            <person name="Ovchinnikova G."/>
            <person name="Chertkov O."/>
            <person name="Kyrpides N."/>
            <person name="Mavromatis K."/>
            <person name="Ivanova N."/>
            <person name="Brettin T."/>
            <person name="Detter J.C."/>
            <person name="Han C."/>
            <person name="Larimer F."/>
            <person name="Land M."/>
            <person name="Hauser L."/>
            <person name="Markowitz V."/>
            <person name="Cheng J.-F."/>
            <person name="Hugenholtz P."/>
            <person name="Woyke T."/>
            <person name="Wu D."/>
            <person name="Tindall B."/>
            <person name="Pomrenke H."/>
            <person name="Brambilla E."/>
            <person name="Klenk H.-P."/>
            <person name="Eisen J.A."/>
        </authorList>
    </citation>
    <scope>NUCLEOTIDE SEQUENCE [LARGE SCALE GENOMIC DNA]</scope>
    <source>
        <strain evidence="2">ATCC BAA-1392 / DSM 18658 / VKM B-2454 / MOB10</strain>
    </source>
</reference>
<accession>L0DL92</accession>
<dbReference type="AlphaFoldDB" id="L0DL92"/>
<keyword evidence="2" id="KW-1185">Reference proteome</keyword>
<evidence type="ECO:0008006" key="3">
    <source>
        <dbReference type="Google" id="ProtNLM"/>
    </source>
</evidence>
<dbReference type="eggNOG" id="COG4102">
    <property type="taxonomic scope" value="Bacteria"/>
</dbReference>
<dbReference type="OrthoDB" id="127333at2"/>
<dbReference type="Pfam" id="PF07394">
    <property type="entry name" value="DUF1501"/>
    <property type="match status" value="2"/>
</dbReference>
<dbReference type="STRING" id="886293.Sinac_5270"/>
<protein>
    <recommendedName>
        <fullName evidence="3">DUF1501 domain-containing protein</fullName>
    </recommendedName>
</protein>
<dbReference type="InterPro" id="IPR017850">
    <property type="entry name" value="Alkaline_phosphatase_core_sf"/>
</dbReference>
<dbReference type="RefSeq" id="WP_015248524.1">
    <property type="nucleotide sequence ID" value="NC_019892.1"/>
</dbReference>
<dbReference type="HOGENOM" id="CLU_035908_0_0_0"/>
<dbReference type="EMBL" id="CP003364">
    <property type="protein sequence ID" value="AGA29421.1"/>
    <property type="molecule type" value="Genomic_DNA"/>
</dbReference>
<gene>
    <name evidence="1" type="ordered locus">Sinac_5270</name>
</gene>
<organism evidence="1 2">
    <name type="scientific">Singulisphaera acidiphila (strain ATCC BAA-1392 / DSM 18658 / VKM B-2454 / MOB10)</name>
    <dbReference type="NCBI Taxonomy" id="886293"/>
    <lineage>
        <taxon>Bacteria</taxon>
        <taxon>Pseudomonadati</taxon>
        <taxon>Planctomycetota</taxon>
        <taxon>Planctomycetia</taxon>
        <taxon>Isosphaerales</taxon>
        <taxon>Isosphaeraceae</taxon>
        <taxon>Singulisphaera</taxon>
    </lineage>
</organism>
<dbReference type="InterPro" id="IPR006311">
    <property type="entry name" value="TAT_signal"/>
</dbReference>
<dbReference type="Gene3D" id="3.40.720.10">
    <property type="entry name" value="Alkaline Phosphatase, subunit A"/>
    <property type="match status" value="1"/>
</dbReference>
<evidence type="ECO:0000313" key="1">
    <source>
        <dbReference type="EMBL" id="AGA29421.1"/>
    </source>
</evidence>
<sequence>MLTFGNRPIRTGSGLTRRELLRAGGGGALALSCPDLSRAMTSGAGGDRALILLMLVGGPSQLETWDPKPEAPVEVRGPFDSIATAVPGVRINEHLPRLARRMDRLTLIRSMHHDAAPIHETGHQLIQTGRLCRHGEEHPHVGSVVSRLTTPKSGVPSFVVVPAPIGHTGVNVSHGQTAGDLGRAFEPIHLRADRASSTGGGAFDLTGEHASVRESYGSTRFGQGCLLARRLVESGVRVVAVNMFETVFNRVSWDCHGTKPFSTLDDYAAEVLPTLDQAFSALLDDLQQRGLLETTLVVATGEFGRTPRLNAVGGRDHWPGVWSAVLAGGGTQGGQVIGASDRIASSPADRPVQPGELVATMYRSLGIDPSRSLDLGQGESLALVEGAEPIAEAFA</sequence>
<dbReference type="PROSITE" id="PS51257">
    <property type="entry name" value="PROKAR_LIPOPROTEIN"/>
    <property type="match status" value="1"/>
</dbReference>
<name>L0DL92_SINAD</name>
<evidence type="ECO:0000313" key="2">
    <source>
        <dbReference type="Proteomes" id="UP000010798"/>
    </source>
</evidence>
<dbReference type="SUPFAM" id="SSF53649">
    <property type="entry name" value="Alkaline phosphatase-like"/>
    <property type="match status" value="1"/>
</dbReference>
<dbReference type="KEGG" id="saci:Sinac_5270"/>